<evidence type="ECO:0000313" key="2">
    <source>
        <dbReference type="Proteomes" id="UP000020681"/>
    </source>
</evidence>
<reference evidence="1 2" key="1">
    <citation type="submission" date="2014-01" db="EMBL/GenBank/DDBJ databases">
        <authorList>
            <person name="Dobos K."/>
            <person name="Lenaerts A."/>
            <person name="Ordway D."/>
            <person name="DeGroote M.A."/>
            <person name="Parker T."/>
            <person name="Sizemore C."/>
            <person name="Tallon L.J."/>
            <person name="Sadzewicz L.K."/>
            <person name="Sengamalay N."/>
            <person name="Fraser C.M."/>
            <person name="Hine E."/>
            <person name="Shefchek K.A."/>
            <person name="Das S.P."/>
            <person name="Tettelin H."/>
        </authorList>
    </citation>
    <scope>NUCLEOTIDE SEQUENCE [LARGE SCALE GENOMIC DNA]</scope>
    <source>
        <strain evidence="1 2">Harvey</strain>
    </source>
</reference>
<accession>A0ABN0QTE2</accession>
<comment type="caution">
    <text evidence="1">The sequence shown here is derived from an EMBL/GenBank/DDBJ whole genome shotgun (WGS) entry which is preliminary data.</text>
</comment>
<keyword evidence="2" id="KW-1185">Reference proteome</keyword>
<gene>
    <name evidence="1" type="ORF">I551_5509</name>
</gene>
<proteinExistence type="predicted"/>
<protein>
    <submittedName>
        <fullName evidence="1">Uncharacterized protein</fullName>
    </submittedName>
</protein>
<sequence length="40" mass="4148">MLDISISSGSQRSVSIAAWPPPRPDGIWVITCPVITAAPG</sequence>
<name>A0ABN0QTE2_MYCUL</name>
<dbReference type="Proteomes" id="UP000020681">
    <property type="component" value="Unassembled WGS sequence"/>
</dbReference>
<organism evidence="1 2">
    <name type="scientific">Mycobacterium ulcerans str. Harvey</name>
    <dbReference type="NCBI Taxonomy" id="1299332"/>
    <lineage>
        <taxon>Bacteria</taxon>
        <taxon>Bacillati</taxon>
        <taxon>Actinomycetota</taxon>
        <taxon>Actinomycetes</taxon>
        <taxon>Mycobacteriales</taxon>
        <taxon>Mycobacteriaceae</taxon>
        <taxon>Mycobacterium</taxon>
        <taxon>Mycobacterium ulcerans group</taxon>
    </lineage>
</organism>
<evidence type="ECO:0000313" key="1">
    <source>
        <dbReference type="EMBL" id="EUA88023.1"/>
    </source>
</evidence>
<dbReference type="EMBL" id="JAOL01000150">
    <property type="protein sequence ID" value="EUA88023.1"/>
    <property type="molecule type" value="Genomic_DNA"/>
</dbReference>